<accession>A0A068UR69</accession>
<name>A0A068UR69_COFCA</name>
<reference evidence="2" key="1">
    <citation type="journal article" date="2014" name="Science">
        <title>The coffee genome provides insight into the convergent evolution of caffeine biosynthesis.</title>
        <authorList>
            <person name="Denoeud F."/>
            <person name="Carretero-Paulet L."/>
            <person name="Dereeper A."/>
            <person name="Droc G."/>
            <person name="Guyot R."/>
            <person name="Pietrella M."/>
            <person name="Zheng C."/>
            <person name="Alberti A."/>
            <person name="Anthony F."/>
            <person name="Aprea G."/>
            <person name="Aury J.M."/>
            <person name="Bento P."/>
            <person name="Bernard M."/>
            <person name="Bocs S."/>
            <person name="Campa C."/>
            <person name="Cenci A."/>
            <person name="Combes M.C."/>
            <person name="Crouzillat D."/>
            <person name="Da Silva C."/>
            <person name="Daddiego L."/>
            <person name="De Bellis F."/>
            <person name="Dussert S."/>
            <person name="Garsmeur O."/>
            <person name="Gayraud T."/>
            <person name="Guignon V."/>
            <person name="Jahn K."/>
            <person name="Jamilloux V."/>
            <person name="Joet T."/>
            <person name="Labadie K."/>
            <person name="Lan T."/>
            <person name="Leclercq J."/>
            <person name="Lepelley M."/>
            <person name="Leroy T."/>
            <person name="Li L.T."/>
            <person name="Librado P."/>
            <person name="Lopez L."/>
            <person name="Munoz A."/>
            <person name="Noel B."/>
            <person name="Pallavicini A."/>
            <person name="Perrotta G."/>
            <person name="Poncet V."/>
            <person name="Pot D."/>
            <person name="Priyono X."/>
            <person name="Rigoreau M."/>
            <person name="Rouard M."/>
            <person name="Rozas J."/>
            <person name="Tranchant-Dubreuil C."/>
            <person name="VanBuren R."/>
            <person name="Zhang Q."/>
            <person name="Andrade A.C."/>
            <person name="Argout X."/>
            <person name="Bertrand B."/>
            <person name="de Kochko A."/>
            <person name="Graziosi G."/>
            <person name="Henry R.J."/>
            <person name="Jayarama X."/>
            <person name="Ming R."/>
            <person name="Nagai C."/>
            <person name="Rounsley S."/>
            <person name="Sankoff D."/>
            <person name="Giuliano G."/>
            <person name="Albert V.A."/>
            <person name="Wincker P."/>
            <person name="Lashermes P."/>
        </authorList>
    </citation>
    <scope>NUCLEOTIDE SEQUENCE [LARGE SCALE GENOMIC DNA]</scope>
    <source>
        <strain evidence="2">cv. DH200-94</strain>
    </source>
</reference>
<protein>
    <submittedName>
        <fullName evidence="1">Uncharacterized protein</fullName>
    </submittedName>
</protein>
<dbReference type="EMBL" id="HG739130">
    <property type="protein sequence ID" value="CDP10724.1"/>
    <property type="molecule type" value="Genomic_DNA"/>
</dbReference>
<dbReference type="Proteomes" id="UP000295252">
    <property type="component" value="Chromosome II"/>
</dbReference>
<dbReference type="InParanoid" id="A0A068UR69"/>
<gene>
    <name evidence="1" type="ORF">GSCOC_T00031528001</name>
</gene>
<keyword evidence="2" id="KW-1185">Reference proteome</keyword>
<dbReference type="Gramene" id="CDP10724">
    <property type="protein sequence ID" value="CDP10724"/>
    <property type="gene ID" value="GSCOC_T00031528001"/>
</dbReference>
<evidence type="ECO:0000313" key="1">
    <source>
        <dbReference type="EMBL" id="CDP10724.1"/>
    </source>
</evidence>
<proteinExistence type="predicted"/>
<organism evidence="1 2">
    <name type="scientific">Coffea canephora</name>
    <name type="common">Robusta coffee</name>
    <dbReference type="NCBI Taxonomy" id="49390"/>
    <lineage>
        <taxon>Eukaryota</taxon>
        <taxon>Viridiplantae</taxon>
        <taxon>Streptophyta</taxon>
        <taxon>Embryophyta</taxon>
        <taxon>Tracheophyta</taxon>
        <taxon>Spermatophyta</taxon>
        <taxon>Magnoliopsida</taxon>
        <taxon>eudicotyledons</taxon>
        <taxon>Gunneridae</taxon>
        <taxon>Pentapetalae</taxon>
        <taxon>asterids</taxon>
        <taxon>lamiids</taxon>
        <taxon>Gentianales</taxon>
        <taxon>Rubiaceae</taxon>
        <taxon>Ixoroideae</taxon>
        <taxon>Gardenieae complex</taxon>
        <taxon>Bertiereae - Coffeeae clade</taxon>
        <taxon>Coffeeae</taxon>
        <taxon>Coffea</taxon>
    </lineage>
</organism>
<dbReference type="AlphaFoldDB" id="A0A068UR69"/>
<evidence type="ECO:0000313" key="2">
    <source>
        <dbReference type="Proteomes" id="UP000295252"/>
    </source>
</evidence>
<sequence>MNLGSFLLRTFCGSQGSCLCPLGLTVHISQLHLLKLLKSVAFSGFITLTPCKGQVGYAIFIPSMKPCVHMFHGYM</sequence>